<evidence type="ECO:0000256" key="1">
    <source>
        <dbReference type="PIRSR" id="PIRSR006661-1"/>
    </source>
</evidence>
<dbReference type="InterPro" id="IPR052188">
    <property type="entry name" value="Ni-pincer_cofactor_biosynth"/>
</dbReference>
<dbReference type="Proteomes" id="UP000267250">
    <property type="component" value="Chromosome"/>
</dbReference>
<dbReference type="Gene3D" id="3.40.50.620">
    <property type="entry name" value="HUPs"/>
    <property type="match status" value="1"/>
</dbReference>
<dbReference type="NCBIfam" id="TIGR00268">
    <property type="entry name" value="ATP-dependent sacrificial sulfur transferase LarE"/>
    <property type="match status" value="1"/>
</dbReference>
<reference evidence="2 3" key="1">
    <citation type="submission" date="2016-07" db="EMBL/GenBank/DDBJ databases">
        <title>Genome and transcriptome analysis of iron-reducing fermentative bacteria Anoxybacter fermentans.</title>
        <authorList>
            <person name="Zeng X."/>
            <person name="Shao Z."/>
        </authorList>
    </citation>
    <scope>NUCLEOTIDE SEQUENCE [LARGE SCALE GENOMIC DNA]</scope>
    <source>
        <strain evidence="2 3">DY22613</strain>
    </source>
</reference>
<dbReference type="SUPFAM" id="SSF52402">
    <property type="entry name" value="Adenine nucleotide alpha hydrolases-like"/>
    <property type="match status" value="1"/>
</dbReference>
<proteinExistence type="predicted"/>
<evidence type="ECO:0000313" key="2">
    <source>
        <dbReference type="EMBL" id="AZR74169.1"/>
    </source>
</evidence>
<sequence length="274" mass="31376">MNLEEKYQKLKNLLREMGSVAVAFSGGVDSTLLLKVAYDVLGDKAVAVTSKSETYPKEQLEEAKKLTALIGAPHRIIYTEELTNEEFVKNDPNRCYYCKKELFSAVLKVAREEGLAFVLDGSNYDDLKDYRPGMKAVKELKVRSPLLEAELTKEDIRKLSKRLGLPTWNKPAFACLSSRFPYGDRITQKKLVMVDSAERYLRQFNLKQLRVRHHDAKTARIEVLPEDMSLFLKHREDIVAYLKNLGYTYITLDLQGYRTGSMNEVLPDEVKKNG</sequence>
<dbReference type="EMBL" id="CP016379">
    <property type="protein sequence ID" value="AZR74169.1"/>
    <property type="molecule type" value="Genomic_DNA"/>
</dbReference>
<organism evidence="2 3">
    <name type="scientific">Anoxybacter fermentans</name>
    <dbReference type="NCBI Taxonomy" id="1323375"/>
    <lineage>
        <taxon>Bacteria</taxon>
        <taxon>Bacillati</taxon>
        <taxon>Bacillota</taxon>
        <taxon>Clostridia</taxon>
        <taxon>Halanaerobiales</taxon>
        <taxon>Anoxybacter</taxon>
    </lineage>
</organism>
<dbReference type="InterPro" id="IPR014729">
    <property type="entry name" value="Rossmann-like_a/b/a_fold"/>
</dbReference>
<dbReference type="PANTHER" id="PTHR43169">
    <property type="entry name" value="EXSB FAMILY PROTEIN"/>
    <property type="match status" value="1"/>
</dbReference>
<name>A0A3S9T0U8_9FIRM</name>
<dbReference type="AlphaFoldDB" id="A0A3S9T0U8"/>
<dbReference type="PANTHER" id="PTHR43169:SF2">
    <property type="entry name" value="NAD_GMP SYNTHASE DOMAIN-CONTAINING PROTEIN"/>
    <property type="match status" value="1"/>
</dbReference>
<protein>
    <submittedName>
        <fullName evidence="2">TIGR00268 family protein</fullName>
    </submittedName>
</protein>
<keyword evidence="3" id="KW-1185">Reference proteome</keyword>
<dbReference type="PIRSF" id="PIRSF006661">
    <property type="entry name" value="PP-lp_UCP006661"/>
    <property type="match status" value="1"/>
</dbReference>
<dbReference type="CDD" id="cd01990">
    <property type="entry name" value="LarE-like"/>
    <property type="match status" value="1"/>
</dbReference>
<dbReference type="OrthoDB" id="9776919at2"/>
<dbReference type="KEGG" id="aft:BBF96_12650"/>
<feature type="active site" description="Nucleophile and sulfur donor" evidence="1">
    <location>
        <position position="175"/>
    </location>
</feature>
<accession>A0A3S9T0U8</accession>
<evidence type="ECO:0000313" key="3">
    <source>
        <dbReference type="Proteomes" id="UP000267250"/>
    </source>
</evidence>
<gene>
    <name evidence="2" type="ORF">BBF96_12650</name>
</gene>
<dbReference type="GO" id="GO:0016783">
    <property type="term" value="F:sulfurtransferase activity"/>
    <property type="evidence" value="ECO:0007669"/>
    <property type="project" value="InterPro"/>
</dbReference>
<dbReference type="InterPro" id="IPR005232">
    <property type="entry name" value="LarE"/>
</dbReference>
<dbReference type="RefSeq" id="WP_127017525.1">
    <property type="nucleotide sequence ID" value="NZ_CP016379.1"/>
</dbReference>